<organism evidence="1 2">
    <name type="scientific">Taylorella equigenitalis (strain MCE9)</name>
    <dbReference type="NCBI Taxonomy" id="937774"/>
    <lineage>
        <taxon>Bacteria</taxon>
        <taxon>Pseudomonadati</taxon>
        <taxon>Pseudomonadota</taxon>
        <taxon>Betaproteobacteria</taxon>
        <taxon>Burkholderiales</taxon>
        <taxon>Alcaligenaceae</taxon>
        <taxon>Taylorella</taxon>
    </lineage>
</organism>
<accession>A0A654KIG0</accession>
<dbReference type="Proteomes" id="UP000007472">
    <property type="component" value="Chromosome"/>
</dbReference>
<evidence type="ECO:0000313" key="1">
    <source>
        <dbReference type="EMBL" id="ADU92202.1"/>
    </source>
</evidence>
<evidence type="ECO:0000313" key="2">
    <source>
        <dbReference type="Proteomes" id="UP000007472"/>
    </source>
</evidence>
<dbReference type="AlphaFoldDB" id="A0A654KIG0"/>
<proteinExistence type="predicted"/>
<gene>
    <name evidence="1" type="ordered locus">TEQUI_1282</name>
</gene>
<reference evidence="1 2" key="1">
    <citation type="journal article" date="2011" name="J. Bacteriol.">
        <title>Genome sequence of Taylorella equigenitalis MCE9, the causative agent of contagious equine metritis.</title>
        <authorList>
            <person name="Hebert L."/>
            <person name="Moumen B."/>
            <person name="Duquesne F."/>
            <person name="Breuil M.F."/>
            <person name="Laugier C."/>
            <person name="Batto J.M."/>
            <person name="Renault P."/>
            <person name="Petry S."/>
        </authorList>
    </citation>
    <scope>NUCLEOTIDE SEQUENCE [LARGE SCALE GENOMIC DNA]</scope>
    <source>
        <strain evidence="1 2">MCE9</strain>
    </source>
</reference>
<name>A0A654KIG0_TAYEM</name>
<sequence length="50" mass="5542">MLKLGILKAVPPKRKGYTKVALNEGVDAHLGEYFGDFVFDICAGKPYKEN</sequence>
<protein>
    <submittedName>
        <fullName evidence="1">Uncharacterized protein</fullName>
    </submittedName>
</protein>
<dbReference type="EMBL" id="CP002456">
    <property type="protein sequence ID" value="ADU92202.1"/>
    <property type="molecule type" value="Genomic_DNA"/>
</dbReference>
<dbReference type="KEGG" id="teq:TEQUI_1282"/>